<sequence>MELIREFDRARITGFGVQTADGHWQPASVVTINLNGETQEHRMPVVGPTFDDETRAAEEGLEAGIRYFETGKWGITPGA</sequence>
<organism evidence="1 2">
    <name type="scientific">Hydrogenophaga intermedia</name>
    <dbReference type="NCBI Taxonomy" id="65786"/>
    <lineage>
        <taxon>Bacteria</taxon>
        <taxon>Pseudomonadati</taxon>
        <taxon>Pseudomonadota</taxon>
        <taxon>Betaproteobacteria</taxon>
        <taxon>Burkholderiales</taxon>
        <taxon>Comamonadaceae</taxon>
        <taxon>Hydrogenophaga</taxon>
    </lineage>
</organism>
<evidence type="ECO:0000313" key="1">
    <source>
        <dbReference type="EMBL" id="CDN87368.1"/>
    </source>
</evidence>
<dbReference type="EMBL" id="CCAE010000010">
    <property type="protein sequence ID" value="CDN87368.1"/>
    <property type="molecule type" value="Genomic_DNA"/>
</dbReference>
<gene>
    <name evidence="1" type="ORF">BN948_01790</name>
</gene>
<name>A0A1L1PBK1_HYDIT</name>
<dbReference type="Proteomes" id="UP000028878">
    <property type="component" value="Unassembled WGS sequence"/>
</dbReference>
<keyword evidence="2" id="KW-1185">Reference proteome</keyword>
<evidence type="ECO:0000313" key="2">
    <source>
        <dbReference type="Proteomes" id="UP000028878"/>
    </source>
</evidence>
<protein>
    <submittedName>
        <fullName evidence="1">Uncharacterized protein</fullName>
    </submittedName>
</protein>
<proteinExistence type="predicted"/>
<dbReference type="AlphaFoldDB" id="A0A1L1PBK1"/>
<dbReference type="RefSeq" id="WP_035621254.1">
    <property type="nucleotide sequence ID" value="NZ_CCAE010000010.1"/>
</dbReference>
<reference evidence="2" key="1">
    <citation type="submission" date="2014-11" db="EMBL/GenBank/DDBJ databases">
        <title>Draft genome sequence of Hydrogenophaga intermedia S1.</title>
        <authorList>
            <person name="Gan H.M."/>
            <person name="Chew T.H."/>
            <person name="Stolz A."/>
        </authorList>
    </citation>
    <scope>NUCLEOTIDE SEQUENCE [LARGE SCALE GENOMIC DNA]</scope>
    <source>
        <strain evidence="2">S1</strain>
    </source>
</reference>
<accession>A0A1L1PBK1</accession>